<feature type="non-terminal residue" evidence="8">
    <location>
        <position position="1"/>
    </location>
</feature>
<dbReference type="VEuPathDB" id="AmoebaDB:EIN_468960"/>
<dbReference type="InterPro" id="IPR002259">
    <property type="entry name" value="Eqnu_transpt"/>
</dbReference>
<protein>
    <submittedName>
        <fullName evidence="8">Nucleoside transporter, putative</fullName>
    </submittedName>
</protein>
<evidence type="ECO:0000256" key="4">
    <source>
        <dbReference type="ARBA" id="ARBA00022692"/>
    </source>
</evidence>
<evidence type="ECO:0000256" key="6">
    <source>
        <dbReference type="ARBA" id="ARBA00023136"/>
    </source>
</evidence>
<evidence type="ECO:0000256" key="1">
    <source>
        <dbReference type="ARBA" id="ARBA00004141"/>
    </source>
</evidence>
<sequence length="189" mass="21482">PPTKEQIDVTGNESPLKGFIRVFTTIWVQFVAITIDYFWTFAVFAGIFLGIHYDEGSMKQSTSAQITTFMYMTGDMLARLLYFIPIPFNKWVIFGFSCVRCVLYVPIFIYYYNVYTNPYLMFFIMLVFSVSHGYFGSWAMQLAYKSVKFTDMNITGGLLALAPDIGLAFGATVLFILQLVLPSNVQASD</sequence>
<evidence type="ECO:0000256" key="3">
    <source>
        <dbReference type="ARBA" id="ARBA00022448"/>
    </source>
</evidence>
<dbReference type="GeneID" id="14882650"/>
<feature type="transmembrane region" description="Helical" evidence="7">
    <location>
        <begin position="63"/>
        <end position="84"/>
    </location>
</feature>
<feature type="transmembrane region" description="Helical" evidence="7">
    <location>
        <begin position="118"/>
        <end position="137"/>
    </location>
</feature>
<keyword evidence="6 7" id="KW-0472">Membrane</keyword>
<dbReference type="AlphaFoldDB" id="A0A0A1TUI7"/>
<comment type="subcellular location">
    <subcellularLocation>
        <location evidence="1">Membrane</location>
        <topology evidence="1">Multi-pass membrane protein</topology>
    </subcellularLocation>
</comment>
<evidence type="ECO:0000256" key="5">
    <source>
        <dbReference type="ARBA" id="ARBA00022989"/>
    </source>
</evidence>
<dbReference type="GO" id="GO:0005886">
    <property type="term" value="C:plasma membrane"/>
    <property type="evidence" value="ECO:0007669"/>
    <property type="project" value="TreeGrafter"/>
</dbReference>
<dbReference type="KEGG" id="eiv:EIN_468960"/>
<dbReference type="PANTHER" id="PTHR10332:SF88">
    <property type="entry name" value="EQUILIBRATIVE NUCLEOSIDE TRANSPORTER 1, ISOFORM A"/>
    <property type="match status" value="1"/>
</dbReference>
<keyword evidence="9" id="KW-1185">Reference proteome</keyword>
<dbReference type="GO" id="GO:0005337">
    <property type="term" value="F:nucleoside transmembrane transporter activity"/>
    <property type="evidence" value="ECO:0007669"/>
    <property type="project" value="InterPro"/>
</dbReference>
<dbReference type="RefSeq" id="XP_004183068.1">
    <property type="nucleotide sequence ID" value="XM_004183020.1"/>
</dbReference>
<feature type="transmembrane region" description="Helical" evidence="7">
    <location>
        <begin position="26"/>
        <end position="51"/>
    </location>
</feature>
<evidence type="ECO:0000313" key="9">
    <source>
        <dbReference type="Proteomes" id="UP000014680"/>
    </source>
</evidence>
<gene>
    <name evidence="8" type="ORF">EIN_468960</name>
</gene>
<reference evidence="8 9" key="1">
    <citation type="submission" date="2012-10" db="EMBL/GenBank/DDBJ databases">
        <authorList>
            <person name="Zafar N."/>
            <person name="Inman J."/>
            <person name="Hall N."/>
            <person name="Lorenzi H."/>
            <person name="Caler E."/>
        </authorList>
    </citation>
    <scope>NUCLEOTIDE SEQUENCE [LARGE SCALE GENOMIC DNA]</scope>
    <source>
        <strain evidence="8 9">IP1</strain>
    </source>
</reference>
<name>A0A0A1TUI7_ENTIV</name>
<dbReference type="PANTHER" id="PTHR10332">
    <property type="entry name" value="EQUILIBRATIVE NUCLEOSIDE TRANSPORTER"/>
    <property type="match status" value="1"/>
</dbReference>
<comment type="similarity">
    <text evidence="2">Belongs to the SLC29A/ENT transporter (TC 2.A.57) family.</text>
</comment>
<keyword evidence="5 7" id="KW-1133">Transmembrane helix</keyword>
<dbReference type="OrthoDB" id="1856718at2759"/>
<organism evidence="8 9">
    <name type="scientific">Entamoeba invadens IP1</name>
    <dbReference type="NCBI Taxonomy" id="370355"/>
    <lineage>
        <taxon>Eukaryota</taxon>
        <taxon>Amoebozoa</taxon>
        <taxon>Evosea</taxon>
        <taxon>Archamoebae</taxon>
        <taxon>Mastigamoebida</taxon>
        <taxon>Entamoebidae</taxon>
        <taxon>Entamoeba</taxon>
    </lineage>
</organism>
<accession>A0A0A1TUI7</accession>
<feature type="transmembrane region" description="Helical" evidence="7">
    <location>
        <begin position="91"/>
        <end position="112"/>
    </location>
</feature>
<dbReference type="Proteomes" id="UP000014680">
    <property type="component" value="Unassembled WGS sequence"/>
</dbReference>
<dbReference type="OMA" id="YEIDANP"/>
<evidence type="ECO:0000313" key="8">
    <source>
        <dbReference type="EMBL" id="ELP83722.1"/>
    </source>
</evidence>
<evidence type="ECO:0000256" key="7">
    <source>
        <dbReference type="SAM" id="Phobius"/>
    </source>
</evidence>
<dbReference type="EMBL" id="KB207240">
    <property type="protein sequence ID" value="ELP83722.1"/>
    <property type="molecule type" value="Genomic_DNA"/>
</dbReference>
<proteinExistence type="inferred from homology"/>
<keyword evidence="4 7" id="KW-0812">Transmembrane</keyword>
<keyword evidence="3" id="KW-0813">Transport</keyword>
<evidence type="ECO:0000256" key="2">
    <source>
        <dbReference type="ARBA" id="ARBA00007965"/>
    </source>
</evidence>
<feature type="transmembrane region" description="Helical" evidence="7">
    <location>
        <begin position="158"/>
        <end position="181"/>
    </location>
</feature>